<organism evidence="3 4">
    <name type="scientific">Halosimplex aquaticum</name>
    <dbReference type="NCBI Taxonomy" id="3026162"/>
    <lineage>
        <taxon>Archaea</taxon>
        <taxon>Methanobacteriati</taxon>
        <taxon>Methanobacteriota</taxon>
        <taxon>Stenosarchaea group</taxon>
        <taxon>Halobacteria</taxon>
        <taxon>Halobacteriales</taxon>
        <taxon>Haloarculaceae</taxon>
        <taxon>Halosimplex</taxon>
    </lineage>
</organism>
<keyword evidence="2" id="KW-1133">Transmembrane helix</keyword>
<proteinExistence type="predicted"/>
<evidence type="ECO:0000313" key="3">
    <source>
        <dbReference type="EMBL" id="MFC7142370.1"/>
    </source>
</evidence>
<dbReference type="InterPro" id="IPR040493">
    <property type="entry name" value="DUF5518"/>
</dbReference>
<protein>
    <submittedName>
        <fullName evidence="3">DUF5518 domain-containing protein</fullName>
    </submittedName>
</protein>
<reference evidence="3 4" key="1">
    <citation type="journal article" date="2019" name="Int. J. Syst. Evol. Microbiol.">
        <title>The Global Catalogue of Microorganisms (GCM) 10K type strain sequencing project: providing services to taxonomists for standard genome sequencing and annotation.</title>
        <authorList>
            <consortium name="The Broad Institute Genomics Platform"/>
            <consortium name="The Broad Institute Genome Sequencing Center for Infectious Disease"/>
            <person name="Wu L."/>
            <person name="Ma J."/>
        </authorList>
    </citation>
    <scope>NUCLEOTIDE SEQUENCE [LARGE SCALE GENOMIC DNA]</scope>
    <source>
        <strain evidence="3 4">XZYJT29</strain>
    </source>
</reference>
<dbReference type="Proteomes" id="UP001596432">
    <property type="component" value="Unassembled WGS sequence"/>
</dbReference>
<feature type="region of interest" description="Disordered" evidence="1">
    <location>
        <begin position="1"/>
        <end position="24"/>
    </location>
</feature>
<feature type="compositionally biased region" description="Basic and acidic residues" evidence="1">
    <location>
        <begin position="1"/>
        <end position="13"/>
    </location>
</feature>
<feature type="transmembrane region" description="Helical" evidence="2">
    <location>
        <begin position="36"/>
        <end position="58"/>
    </location>
</feature>
<evidence type="ECO:0000256" key="2">
    <source>
        <dbReference type="SAM" id="Phobius"/>
    </source>
</evidence>
<dbReference type="RefSeq" id="WP_274323437.1">
    <property type="nucleotide sequence ID" value="NZ_CP118158.1"/>
</dbReference>
<feature type="transmembrane region" description="Helical" evidence="2">
    <location>
        <begin position="70"/>
        <end position="90"/>
    </location>
</feature>
<gene>
    <name evidence="3" type="ORF">ACFQMA_21350</name>
</gene>
<keyword evidence="2" id="KW-0812">Transmembrane</keyword>
<dbReference type="GeneID" id="78822710"/>
<dbReference type="AlphaFoldDB" id="A0ABD5Y915"/>
<sequence length="150" mass="15095">MATGRGDDGDRSGPETLEPTADHARSGPLWDAGHGALLALALSVIPFSPVAGGAAAAFRGETGYPGGIGLGLLAGVFASLPLALVLVPALRVVAWLGVGISPSSPAYGLFLGLVAALFLAYTVGLSAVGGAVGVWARRHTDWNLDPGRWL</sequence>
<evidence type="ECO:0000256" key="1">
    <source>
        <dbReference type="SAM" id="MobiDB-lite"/>
    </source>
</evidence>
<accession>A0ABD5Y915</accession>
<evidence type="ECO:0000313" key="4">
    <source>
        <dbReference type="Proteomes" id="UP001596432"/>
    </source>
</evidence>
<keyword evidence="2" id="KW-0472">Membrane</keyword>
<keyword evidence="4" id="KW-1185">Reference proteome</keyword>
<dbReference type="Pfam" id="PF17647">
    <property type="entry name" value="DUF5518"/>
    <property type="match status" value="1"/>
</dbReference>
<dbReference type="EMBL" id="JBHTAS010000001">
    <property type="protein sequence ID" value="MFC7142370.1"/>
    <property type="molecule type" value="Genomic_DNA"/>
</dbReference>
<name>A0ABD5Y915_9EURY</name>
<comment type="caution">
    <text evidence="3">The sequence shown here is derived from an EMBL/GenBank/DDBJ whole genome shotgun (WGS) entry which is preliminary data.</text>
</comment>
<feature type="transmembrane region" description="Helical" evidence="2">
    <location>
        <begin position="110"/>
        <end position="136"/>
    </location>
</feature>